<evidence type="ECO:0000313" key="1">
    <source>
        <dbReference type="EMBL" id="SKA01512.1"/>
    </source>
</evidence>
<evidence type="ECO:0000313" key="2">
    <source>
        <dbReference type="Proteomes" id="UP000190888"/>
    </source>
</evidence>
<gene>
    <name evidence="1" type="ORF">SAMN04488132_10852</name>
</gene>
<dbReference type="Proteomes" id="UP000190888">
    <property type="component" value="Unassembled WGS sequence"/>
</dbReference>
<name>A0A1T4QCP1_9BACT</name>
<sequence length="85" mass="9635">MTDKPVFKTVRIRFNTAYPLQSDKKWRLLVNDTEQLADHIEVAGKVFTSTEEVTGHGIKHHISCNAASIEVEEENKQITVRIVTA</sequence>
<dbReference type="EMBL" id="FUWH01000008">
    <property type="protein sequence ID" value="SKA01512.1"/>
    <property type="molecule type" value="Genomic_DNA"/>
</dbReference>
<dbReference type="STRING" id="413434.SAMN04488132_10852"/>
<dbReference type="RefSeq" id="WP_078831992.1">
    <property type="nucleotide sequence ID" value="NZ_FUWH01000008.1"/>
</dbReference>
<dbReference type="OrthoDB" id="9976408at2"/>
<accession>A0A1T4QCP1</accession>
<organism evidence="1 2">
    <name type="scientific">Sediminibacterium ginsengisoli</name>
    <dbReference type="NCBI Taxonomy" id="413434"/>
    <lineage>
        <taxon>Bacteria</taxon>
        <taxon>Pseudomonadati</taxon>
        <taxon>Bacteroidota</taxon>
        <taxon>Chitinophagia</taxon>
        <taxon>Chitinophagales</taxon>
        <taxon>Chitinophagaceae</taxon>
        <taxon>Sediminibacterium</taxon>
    </lineage>
</organism>
<proteinExistence type="predicted"/>
<keyword evidence="2" id="KW-1185">Reference proteome</keyword>
<reference evidence="1 2" key="1">
    <citation type="submission" date="2017-02" db="EMBL/GenBank/DDBJ databases">
        <authorList>
            <person name="Peterson S.W."/>
        </authorList>
    </citation>
    <scope>NUCLEOTIDE SEQUENCE [LARGE SCALE GENOMIC DNA]</scope>
    <source>
        <strain evidence="1 2">DSM 22335</strain>
    </source>
</reference>
<protein>
    <submittedName>
        <fullName evidence="1">Uncharacterized protein</fullName>
    </submittedName>
</protein>
<dbReference type="AlphaFoldDB" id="A0A1T4QCP1"/>